<dbReference type="Pfam" id="PF07120">
    <property type="entry name" value="DUF1376"/>
    <property type="match status" value="1"/>
</dbReference>
<dbReference type="Proteomes" id="UP001597299">
    <property type="component" value="Unassembled WGS sequence"/>
</dbReference>
<accession>A0ABW4Z272</accession>
<gene>
    <name evidence="1" type="ORF">ACFSNC_18180</name>
</gene>
<comment type="caution">
    <text evidence="1">The sequence shown here is derived from an EMBL/GenBank/DDBJ whole genome shotgun (WGS) entry which is preliminary data.</text>
</comment>
<proteinExistence type="predicted"/>
<evidence type="ECO:0000313" key="1">
    <source>
        <dbReference type="EMBL" id="MFD2142338.1"/>
    </source>
</evidence>
<evidence type="ECO:0000313" key="2">
    <source>
        <dbReference type="Proteomes" id="UP001597299"/>
    </source>
</evidence>
<dbReference type="EMBL" id="JBHUHD010000001">
    <property type="protein sequence ID" value="MFD2142338.1"/>
    <property type="molecule type" value="Genomic_DNA"/>
</dbReference>
<sequence>MSAPGWMPLHVSEYLADTGHLSASEHGAYLLLIMHYWQHRSLPDDDRKLARICRMASDDFASARDTLAEFFGEGWTHKRIDAELAKADEKYEKRASAGRKGGIAKASASIATAMPEQCSTNNTDIYKTEEDTKANALVVEPSPASTTTCPVAEMVEAYHEAMAPSGCPRVAKITPSRKARALQRLKDCKGIDGWKAAMAKARASPFLTGANATGWKADFDFFLQATSFTKLLEGSYDARQPVQRPGGDRPATGHAALLAAARKRLAPQSDGGSWAADVSGAVDAERNGSGRYFLADSSH</sequence>
<dbReference type="InterPro" id="IPR010781">
    <property type="entry name" value="DUF1376"/>
</dbReference>
<keyword evidence="2" id="KW-1185">Reference proteome</keyword>
<organism evidence="1 2">
    <name type="scientific">Ancylobacter oerskovii</name>
    <dbReference type="NCBI Taxonomy" id="459519"/>
    <lineage>
        <taxon>Bacteria</taxon>
        <taxon>Pseudomonadati</taxon>
        <taxon>Pseudomonadota</taxon>
        <taxon>Alphaproteobacteria</taxon>
        <taxon>Hyphomicrobiales</taxon>
        <taxon>Xanthobacteraceae</taxon>
        <taxon>Ancylobacter</taxon>
    </lineage>
</organism>
<name>A0ABW4Z272_9HYPH</name>
<reference evidence="2" key="1">
    <citation type="journal article" date="2019" name="Int. J. Syst. Evol. Microbiol.">
        <title>The Global Catalogue of Microorganisms (GCM) 10K type strain sequencing project: providing services to taxonomists for standard genome sequencing and annotation.</title>
        <authorList>
            <consortium name="The Broad Institute Genomics Platform"/>
            <consortium name="The Broad Institute Genome Sequencing Center for Infectious Disease"/>
            <person name="Wu L."/>
            <person name="Ma J."/>
        </authorList>
    </citation>
    <scope>NUCLEOTIDE SEQUENCE [LARGE SCALE GENOMIC DNA]</scope>
    <source>
        <strain evidence="2">CCM 7435</strain>
    </source>
</reference>
<protein>
    <submittedName>
        <fullName evidence="1">YdaU family protein</fullName>
    </submittedName>
</protein>
<dbReference type="RefSeq" id="WP_213354146.1">
    <property type="nucleotide sequence ID" value="NZ_JAHBGB010000037.1"/>
</dbReference>